<proteinExistence type="inferred from homology"/>
<dbReference type="OrthoDB" id="1898221at2759"/>
<feature type="transmembrane region" description="Helical" evidence="17">
    <location>
        <begin position="224"/>
        <end position="246"/>
    </location>
</feature>
<comment type="subcellular location">
    <subcellularLocation>
        <location evidence="2">Endomembrane system</location>
        <topology evidence="2">Multi-pass membrane protein</topology>
    </subcellularLocation>
</comment>
<keyword evidence="19" id="KW-1185">Reference proteome</keyword>
<organism evidence="18 19">
    <name type="scientific">Cloeon dipterum</name>
    <dbReference type="NCBI Taxonomy" id="197152"/>
    <lineage>
        <taxon>Eukaryota</taxon>
        <taxon>Metazoa</taxon>
        <taxon>Ecdysozoa</taxon>
        <taxon>Arthropoda</taxon>
        <taxon>Hexapoda</taxon>
        <taxon>Insecta</taxon>
        <taxon>Pterygota</taxon>
        <taxon>Palaeoptera</taxon>
        <taxon>Ephemeroptera</taxon>
        <taxon>Pisciforma</taxon>
        <taxon>Baetidae</taxon>
        <taxon>Cloeon</taxon>
    </lineage>
</organism>
<evidence type="ECO:0000256" key="2">
    <source>
        <dbReference type="ARBA" id="ARBA00004127"/>
    </source>
</evidence>
<evidence type="ECO:0000256" key="7">
    <source>
        <dbReference type="ARBA" id="ARBA00047368"/>
    </source>
</evidence>
<dbReference type="GO" id="GO:0012505">
    <property type="term" value="C:endomembrane system"/>
    <property type="evidence" value="ECO:0007669"/>
    <property type="project" value="UniProtKB-SubCell"/>
</dbReference>
<feature type="transmembrane region" description="Helical" evidence="17">
    <location>
        <begin position="155"/>
        <end position="173"/>
    </location>
</feature>
<evidence type="ECO:0000313" key="19">
    <source>
        <dbReference type="Proteomes" id="UP000494165"/>
    </source>
</evidence>
<comment type="catalytic activity">
    <reaction evidence="9">
        <text>9-hexadecanoyloxy-octadecanoate + H2O = 9-hydroxy-octadecanoate + hexadecanoate + H(+)</text>
        <dbReference type="Rhea" id="RHEA:52052"/>
        <dbReference type="ChEBI" id="CHEBI:7896"/>
        <dbReference type="ChEBI" id="CHEBI:15377"/>
        <dbReference type="ChEBI" id="CHEBI:15378"/>
        <dbReference type="ChEBI" id="CHEBI:83670"/>
        <dbReference type="ChEBI" id="CHEBI:136286"/>
    </reaction>
    <physiologicalReaction direction="left-to-right" evidence="9">
        <dbReference type="Rhea" id="RHEA:52053"/>
    </physiologicalReaction>
</comment>
<accession>A0A8S1C2B6</accession>
<comment type="caution">
    <text evidence="18">The sequence shown here is derived from an EMBL/GenBank/DDBJ whole genome shotgun (WGS) entry which is preliminary data.</text>
</comment>
<comment type="catalytic activity">
    <reaction evidence="12">
        <text>9-(9Z-octadecenoyloxy)-octadecanoate + H2O = 9-hydroxy-octadecanoate + (9Z)-octadecenoate + H(+)</text>
        <dbReference type="Rhea" id="RHEA:52048"/>
        <dbReference type="ChEBI" id="CHEBI:15377"/>
        <dbReference type="ChEBI" id="CHEBI:15378"/>
        <dbReference type="ChEBI" id="CHEBI:30823"/>
        <dbReference type="ChEBI" id="CHEBI:136282"/>
        <dbReference type="ChEBI" id="CHEBI:136286"/>
    </reaction>
    <physiologicalReaction direction="left-to-right" evidence="12">
        <dbReference type="Rhea" id="RHEA:52049"/>
    </physiologicalReaction>
</comment>
<comment type="catalytic activity">
    <reaction evidence="7">
        <text>12-hexadecanoyloxy-octadecanoate + H2O = 12-hydroxyoctadecanoate + hexadecanoate + H(+)</text>
        <dbReference type="Rhea" id="RHEA:52056"/>
        <dbReference type="ChEBI" id="CHEBI:7896"/>
        <dbReference type="ChEBI" id="CHEBI:15377"/>
        <dbReference type="ChEBI" id="CHEBI:15378"/>
        <dbReference type="ChEBI" id="CHEBI:83677"/>
        <dbReference type="ChEBI" id="CHEBI:84201"/>
    </reaction>
    <physiologicalReaction direction="left-to-right" evidence="7">
        <dbReference type="Rhea" id="RHEA:52057"/>
    </physiologicalReaction>
</comment>
<evidence type="ECO:0000256" key="9">
    <source>
        <dbReference type="ARBA" id="ARBA00047863"/>
    </source>
</evidence>
<evidence type="ECO:0000256" key="6">
    <source>
        <dbReference type="ARBA" id="ARBA00023136"/>
    </source>
</evidence>
<evidence type="ECO:0000256" key="15">
    <source>
        <dbReference type="ARBA" id="ARBA00049322"/>
    </source>
</evidence>
<evidence type="ECO:0000256" key="1">
    <source>
        <dbReference type="ARBA" id="ARBA00000923"/>
    </source>
</evidence>
<keyword evidence="6 17" id="KW-0472">Membrane</keyword>
<comment type="catalytic activity">
    <reaction evidence="1">
        <text>9-(9Z-hexadecenoyloxy)-octadecanoate + H2O = (9Z)-hexadecenoate + 9-hydroxy-octadecanoate + H(+)</text>
        <dbReference type="Rhea" id="RHEA:52068"/>
        <dbReference type="ChEBI" id="CHEBI:15377"/>
        <dbReference type="ChEBI" id="CHEBI:15378"/>
        <dbReference type="ChEBI" id="CHEBI:32372"/>
        <dbReference type="ChEBI" id="CHEBI:136286"/>
        <dbReference type="ChEBI" id="CHEBI:136309"/>
    </reaction>
    <physiologicalReaction direction="left-to-right" evidence="1">
        <dbReference type="Rhea" id="RHEA:52069"/>
    </physiologicalReaction>
</comment>
<evidence type="ECO:0000256" key="11">
    <source>
        <dbReference type="ARBA" id="ARBA00048701"/>
    </source>
</evidence>
<dbReference type="InterPro" id="IPR006838">
    <property type="entry name" value="ADTRP_AIG1"/>
</dbReference>
<dbReference type="PANTHER" id="PTHR10989">
    <property type="entry name" value="ANDROGEN-INDUCED PROTEIN 1-RELATED"/>
    <property type="match status" value="1"/>
</dbReference>
<dbReference type="EMBL" id="CADEPI010000007">
    <property type="protein sequence ID" value="CAB3362065.1"/>
    <property type="molecule type" value="Genomic_DNA"/>
</dbReference>
<comment type="catalytic activity">
    <reaction evidence="8">
        <text>13-octadecanoyloxy-octadecanoate + H2O = 13-hydroxy-octadecanoate + octadecanoate + H(+)</text>
        <dbReference type="Rhea" id="RHEA:52084"/>
        <dbReference type="ChEBI" id="CHEBI:15377"/>
        <dbReference type="ChEBI" id="CHEBI:15378"/>
        <dbReference type="ChEBI" id="CHEBI:25629"/>
        <dbReference type="ChEBI" id="CHEBI:136304"/>
        <dbReference type="ChEBI" id="CHEBI:136335"/>
    </reaction>
    <physiologicalReaction direction="left-to-right" evidence="8">
        <dbReference type="Rhea" id="RHEA:52085"/>
    </physiologicalReaction>
</comment>
<protein>
    <recommendedName>
        <fullName evidence="20">Androgen-dependent TFPI-regulating protein</fullName>
    </recommendedName>
</protein>
<evidence type="ECO:0000256" key="4">
    <source>
        <dbReference type="ARBA" id="ARBA00022692"/>
    </source>
</evidence>
<evidence type="ECO:0000256" key="16">
    <source>
        <dbReference type="ARBA" id="ARBA00049428"/>
    </source>
</evidence>
<evidence type="ECO:0000256" key="8">
    <source>
        <dbReference type="ARBA" id="ARBA00047427"/>
    </source>
</evidence>
<evidence type="ECO:0000256" key="12">
    <source>
        <dbReference type="ARBA" id="ARBA00048800"/>
    </source>
</evidence>
<dbReference type="GO" id="GO:0016020">
    <property type="term" value="C:membrane"/>
    <property type="evidence" value="ECO:0007669"/>
    <property type="project" value="InterPro"/>
</dbReference>
<evidence type="ECO:0000256" key="10">
    <source>
        <dbReference type="ARBA" id="ARBA00048680"/>
    </source>
</evidence>
<comment type="catalytic activity">
    <reaction evidence="11">
        <text>12-(9Z-octadecenoyloxy)-octadecanoate + H2O = 12-hydroxyoctadecanoate + (9Z)-octadecenoate + H(+)</text>
        <dbReference type="Rhea" id="RHEA:52060"/>
        <dbReference type="ChEBI" id="CHEBI:15377"/>
        <dbReference type="ChEBI" id="CHEBI:15378"/>
        <dbReference type="ChEBI" id="CHEBI:30823"/>
        <dbReference type="ChEBI" id="CHEBI:84201"/>
        <dbReference type="ChEBI" id="CHEBI:136302"/>
    </reaction>
    <physiologicalReaction direction="left-to-right" evidence="11">
        <dbReference type="Rhea" id="RHEA:52061"/>
    </physiologicalReaction>
</comment>
<evidence type="ECO:0000256" key="13">
    <source>
        <dbReference type="ARBA" id="ARBA00049221"/>
    </source>
</evidence>
<feature type="transmembrane region" description="Helical" evidence="17">
    <location>
        <begin position="258"/>
        <end position="278"/>
    </location>
</feature>
<sequence length="303" mass="35610">MDGVVIVIEARDSLVRAEFKDAGSISMELNMHIKKHKEKQNTENLSFKEFQLSLMMINRADSIKHHCVTFFHGSVVTYYVIVDFHMSQANYQLYQSNHPITKMFLSGNTQFFTTWNQALHQLFFLLSFLQDILSYSNNENYVKLCSWFDEFKCKIFIPVLMPATFMTMINYWAIHFMAPHLMLADLQIFYPPWLNHAVHTFITPIILGEFFITTHSIPTWKIGFKYATILMASYAGWIYPLGFFLNQWPYPFLEVLTITRHILFCPLMFIHGYFWYIVSRCAGNYIYGDFSGVNMESSKKKGK</sequence>
<dbReference type="Pfam" id="PF04750">
    <property type="entry name" value="Far-17a_AIG1"/>
    <property type="match status" value="1"/>
</dbReference>
<reference evidence="18 19" key="1">
    <citation type="submission" date="2020-04" db="EMBL/GenBank/DDBJ databases">
        <authorList>
            <person name="Alioto T."/>
            <person name="Alioto T."/>
            <person name="Gomez Garrido J."/>
        </authorList>
    </citation>
    <scope>NUCLEOTIDE SEQUENCE [LARGE SCALE GENOMIC DNA]</scope>
</reference>
<keyword evidence="4 17" id="KW-0812">Transmembrane</keyword>
<evidence type="ECO:0000313" key="18">
    <source>
        <dbReference type="EMBL" id="CAB3362065.1"/>
    </source>
</evidence>
<dbReference type="PANTHER" id="PTHR10989:SF16">
    <property type="entry name" value="AT02829P-RELATED"/>
    <property type="match status" value="1"/>
</dbReference>
<comment type="similarity">
    <text evidence="3">Belongs to the AIG1 family.</text>
</comment>
<dbReference type="Proteomes" id="UP000494165">
    <property type="component" value="Unassembled WGS sequence"/>
</dbReference>
<comment type="catalytic activity">
    <reaction evidence="15">
        <text>13-(9Z-hexadecenoyloxy)-octadecanoate + H2O = 13-hydroxy-octadecanoate + (9Z)-hexadecenoate + H(+)</text>
        <dbReference type="Rhea" id="RHEA:52076"/>
        <dbReference type="ChEBI" id="CHEBI:15377"/>
        <dbReference type="ChEBI" id="CHEBI:15378"/>
        <dbReference type="ChEBI" id="CHEBI:32372"/>
        <dbReference type="ChEBI" id="CHEBI:136304"/>
        <dbReference type="ChEBI" id="CHEBI:136315"/>
    </reaction>
    <physiologicalReaction direction="left-to-right" evidence="15">
        <dbReference type="Rhea" id="RHEA:52077"/>
    </physiologicalReaction>
</comment>
<dbReference type="AlphaFoldDB" id="A0A8S1C2B6"/>
<keyword evidence="5 17" id="KW-1133">Transmembrane helix</keyword>
<feature type="transmembrane region" description="Helical" evidence="17">
    <location>
        <begin position="193"/>
        <end position="212"/>
    </location>
</feature>
<name>A0A8S1C2B6_9INSE</name>
<evidence type="ECO:0000256" key="5">
    <source>
        <dbReference type="ARBA" id="ARBA00022989"/>
    </source>
</evidence>
<comment type="catalytic activity">
    <reaction evidence="14">
        <text>13-(9Z-octadecenoyloxy)-octadecanoate + H2O = 13-hydroxy-octadecanoate + (9Z)-octadecenoate + H(+)</text>
        <dbReference type="Rhea" id="RHEA:52064"/>
        <dbReference type="ChEBI" id="CHEBI:15377"/>
        <dbReference type="ChEBI" id="CHEBI:15378"/>
        <dbReference type="ChEBI" id="CHEBI:30823"/>
        <dbReference type="ChEBI" id="CHEBI:136303"/>
        <dbReference type="ChEBI" id="CHEBI:136304"/>
    </reaction>
    <physiologicalReaction direction="left-to-right" evidence="14">
        <dbReference type="Rhea" id="RHEA:52065"/>
    </physiologicalReaction>
</comment>
<evidence type="ECO:0000256" key="3">
    <source>
        <dbReference type="ARBA" id="ARBA00009300"/>
    </source>
</evidence>
<comment type="catalytic activity">
    <reaction evidence="13">
        <text>9-octadecanoyloxy-octadecanoate + H2O = 9-hydroxy-octadecanoate + octadecanoate + H(+)</text>
        <dbReference type="Rhea" id="RHEA:52096"/>
        <dbReference type="ChEBI" id="CHEBI:15377"/>
        <dbReference type="ChEBI" id="CHEBI:15378"/>
        <dbReference type="ChEBI" id="CHEBI:25629"/>
        <dbReference type="ChEBI" id="CHEBI:136286"/>
        <dbReference type="ChEBI" id="CHEBI:136373"/>
    </reaction>
    <physiologicalReaction direction="left-to-right" evidence="13">
        <dbReference type="Rhea" id="RHEA:52097"/>
    </physiologicalReaction>
</comment>
<comment type="catalytic activity">
    <reaction evidence="10">
        <text>12-octadecanoyloxy-octadecanoate + H2O = 12-hydroxyoctadecanoate + octadecanoate + H(+)</text>
        <dbReference type="Rhea" id="RHEA:52080"/>
        <dbReference type="ChEBI" id="CHEBI:15377"/>
        <dbReference type="ChEBI" id="CHEBI:15378"/>
        <dbReference type="ChEBI" id="CHEBI:25629"/>
        <dbReference type="ChEBI" id="CHEBI:84201"/>
        <dbReference type="ChEBI" id="CHEBI:136330"/>
    </reaction>
    <physiologicalReaction direction="left-to-right" evidence="10">
        <dbReference type="Rhea" id="RHEA:52081"/>
    </physiologicalReaction>
</comment>
<comment type="catalytic activity">
    <reaction evidence="16">
        <text>12-(9Z-hexadecenoyloxy)-octadecanoate + H2O = 12-hydroxyoctadecanoate + (9Z)-hexadecenoate + H(+)</text>
        <dbReference type="Rhea" id="RHEA:52072"/>
        <dbReference type="ChEBI" id="CHEBI:15377"/>
        <dbReference type="ChEBI" id="CHEBI:15378"/>
        <dbReference type="ChEBI" id="CHEBI:32372"/>
        <dbReference type="ChEBI" id="CHEBI:84201"/>
        <dbReference type="ChEBI" id="CHEBI:136312"/>
    </reaction>
    <physiologicalReaction direction="left-to-right" evidence="16">
        <dbReference type="Rhea" id="RHEA:52073"/>
    </physiologicalReaction>
</comment>
<evidence type="ECO:0000256" key="17">
    <source>
        <dbReference type="SAM" id="Phobius"/>
    </source>
</evidence>
<gene>
    <name evidence="18" type="ORF">CLODIP_2_CD01869</name>
</gene>
<evidence type="ECO:0008006" key="20">
    <source>
        <dbReference type="Google" id="ProtNLM"/>
    </source>
</evidence>
<evidence type="ECO:0000256" key="14">
    <source>
        <dbReference type="ARBA" id="ARBA00049296"/>
    </source>
</evidence>